<comment type="caution">
    <text evidence="1">The sequence shown here is derived from an EMBL/GenBank/DDBJ whole genome shotgun (WGS) entry which is preliminary data.</text>
</comment>
<dbReference type="AlphaFoldDB" id="A0A7X4Y9P4"/>
<organism evidence="1 2">
    <name type="scientific">Corallococcus exiguus</name>
    <dbReference type="NCBI Taxonomy" id="83462"/>
    <lineage>
        <taxon>Bacteria</taxon>
        <taxon>Pseudomonadati</taxon>
        <taxon>Myxococcota</taxon>
        <taxon>Myxococcia</taxon>
        <taxon>Myxococcales</taxon>
        <taxon>Cystobacterineae</taxon>
        <taxon>Myxococcaceae</taxon>
        <taxon>Corallococcus</taxon>
    </lineage>
</organism>
<dbReference type="Proteomes" id="UP000537825">
    <property type="component" value="Unassembled WGS sequence"/>
</dbReference>
<proteinExistence type="predicted"/>
<name>A0A7X4Y9P4_9BACT</name>
<protein>
    <submittedName>
        <fullName evidence="1">Uncharacterized protein</fullName>
    </submittedName>
</protein>
<accession>A0A7X4Y9P4</accession>
<dbReference type="RefSeq" id="WP_139922121.1">
    <property type="nucleotide sequence ID" value="NZ_CBCSLE010000237.1"/>
</dbReference>
<evidence type="ECO:0000313" key="1">
    <source>
        <dbReference type="EMBL" id="NBC41391.1"/>
    </source>
</evidence>
<evidence type="ECO:0000313" key="2">
    <source>
        <dbReference type="Proteomes" id="UP000537825"/>
    </source>
</evidence>
<gene>
    <name evidence="1" type="ORF">GTZ93_16325</name>
</gene>
<dbReference type="EMBL" id="JAAAPK010000004">
    <property type="protein sequence ID" value="NBC41391.1"/>
    <property type="molecule type" value="Genomic_DNA"/>
</dbReference>
<sequence length="114" mass="12786">MYDCYGAGQRATRAFAAEPAHLRNQAFLVLRSLHEQLWLLTEALKLRPPACGELRAELAAQVQVFDTLAQGDVTTLLESDTSHHDRRMRALLCRVGKALGGRTSWNRSVPNRKD</sequence>
<keyword evidence="2" id="KW-1185">Reference proteome</keyword>
<reference evidence="1 2" key="1">
    <citation type="submission" date="2020-01" db="EMBL/GenBank/DDBJ databases">
        <title>The draft genome sequence of Corallococcus exiguus DSM 14696.</title>
        <authorList>
            <person name="Zhang X."/>
            <person name="Zhu H."/>
        </authorList>
    </citation>
    <scope>NUCLEOTIDE SEQUENCE [LARGE SCALE GENOMIC DNA]</scope>
    <source>
        <strain evidence="1 2">DSM 14696</strain>
    </source>
</reference>